<proteinExistence type="predicted"/>
<keyword evidence="2" id="KW-1185">Reference proteome</keyword>
<dbReference type="Gene3D" id="3.90.228.10">
    <property type="match status" value="1"/>
</dbReference>
<evidence type="ECO:0000313" key="2">
    <source>
        <dbReference type="Proteomes" id="UP001470230"/>
    </source>
</evidence>
<accession>A0ABR2KG86</accession>
<name>A0ABR2KG86_9EUKA</name>
<reference evidence="1 2" key="1">
    <citation type="submission" date="2024-04" db="EMBL/GenBank/DDBJ databases">
        <title>Tritrichomonas musculus Genome.</title>
        <authorList>
            <person name="Alves-Ferreira E."/>
            <person name="Grigg M."/>
            <person name="Lorenzi H."/>
            <person name="Galac M."/>
        </authorList>
    </citation>
    <scope>NUCLEOTIDE SEQUENCE [LARGE SCALE GENOMIC DNA]</scope>
    <source>
        <strain evidence="1 2">EAF2021</strain>
    </source>
</reference>
<organism evidence="1 2">
    <name type="scientific">Tritrichomonas musculus</name>
    <dbReference type="NCBI Taxonomy" id="1915356"/>
    <lineage>
        <taxon>Eukaryota</taxon>
        <taxon>Metamonada</taxon>
        <taxon>Parabasalia</taxon>
        <taxon>Tritrichomonadida</taxon>
        <taxon>Tritrichomonadidae</taxon>
        <taxon>Tritrichomonas</taxon>
    </lineage>
</organism>
<evidence type="ECO:0000313" key="1">
    <source>
        <dbReference type="EMBL" id="KAK8889025.1"/>
    </source>
</evidence>
<gene>
    <name evidence="1" type="ORF">M9Y10_033767</name>
</gene>
<comment type="caution">
    <text evidence="1">The sequence shown here is derived from an EMBL/GenBank/DDBJ whole genome shotgun (WGS) entry which is preliminary data.</text>
</comment>
<dbReference type="EMBL" id="JAPFFF010000005">
    <property type="protein sequence ID" value="KAK8889025.1"/>
    <property type="molecule type" value="Genomic_DNA"/>
</dbReference>
<protein>
    <submittedName>
        <fullName evidence="1">Uncharacterized protein</fullName>
    </submittedName>
</protein>
<sequence>MKPFSNLHHTILIHITKTAAAVSILQQGKIKVGRNRPEYTEFQRQMLGEGIYLGTCYSNCISKVRQKNPDEGASVVVSTLKIGGVYETLQKQRYLTGELLQSNGLNFHSTRCLVQALQTGTEYCIYDPKRVIPLFA</sequence>
<dbReference type="Proteomes" id="UP001470230">
    <property type="component" value="Unassembled WGS sequence"/>
</dbReference>